<dbReference type="PANTHER" id="PTHR13789:SF309">
    <property type="entry name" value="PUTATIVE (AFU_ORTHOLOGUE AFUA_6G14510)-RELATED"/>
    <property type="match status" value="1"/>
</dbReference>
<dbReference type="PANTHER" id="PTHR13789">
    <property type="entry name" value="MONOOXYGENASE"/>
    <property type="match status" value="1"/>
</dbReference>
<reference evidence="5" key="1">
    <citation type="journal article" date="2019" name="Int. J. Syst. Evol. Microbiol.">
        <title>The Global Catalogue of Microorganisms (GCM) 10K type strain sequencing project: providing services to taxonomists for standard genome sequencing and annotation.</title>
        <authorList>
            <consortium name="The Broad Institute Genomics Platform"/>
            <consortium name="The Broad Institute Genome Sequencing Center for Infectious Disease"/>
            <person name="Wu L."/>
            <person name="Ma J."/>
        </authorList>
    </citation>
    <scope>NUCLEOTIDE SEQUENCE [LARGE SCALE GENOMIC DNA]</scope>
    <source>
        <strain evidence="5">JCM 3369</strain>
    </source>
</reference>
<keyword evidence="2 4" id="KW-0503">Monooxygenase</keyword>
<dbReference type="PRINTS" id="PR00420">
    <property type="entry name" value="RNGMNOXGNASE"/>
</dbReference>
<dbReference type="Pfam" id="PF01494">
    <property type="entry name" value="FAD_binding_3"/>
    <property type="match status" value="1"/>
</dbReference>
<comment type="caution">
    <text evidence="4">The sequence shown here is derived from an EMBL/GenBank/DDBJ whole genome shotgun (WGS) entry which is preliminary data.</text>
</comment>
<evidence type="ECO:0000313" key="5">
    <source>
        <dbReference type="Proteomes" id="UP001596380"/>
    </source>
</evidence>
<dbReference type="SUPFAM" id="SSF51905">
    <property type="entry name" value="FAD/NAD(P)-binding domain"/>
    <property type="match status" value="1"/>
</dbReference>
<dbReference type="RefSeq" id="WP_378043532.1">
    <property type="nucleotide sequence ID" value="NZ_JBHSXE010000001.1"/>
</dbReference>
<dbReference type="InterPro" id="IPR002938">
    <property type="entry name" value="FAD-bd"/>
</dbReference>
<evidence type="ECO:0000259" key="3">
    <source>
        <dbReference type="Pfam" id="PF01494"/>
    </source>
</evidence>
<gene>
    <name evidence="4" type="ORF">ACFQKB_26050</name>
</gene>
<dbReference type="Gene3D" id="3.50.50.60">
    <property type="entry name" value="FAD/NAD(P)-binding domain"/>
    <property type="match status" value="1"/>
</dbReference>
<keyword evidence="5" id="KW-1185">Reference proteome</keyword>
<protein>
    <submittedName>
        <fullName evidence="4">FAD-dependent monooxygenase</fullName>
    </submittedName>
</protein>
<dbReference type="InterPro" id="IPR050493">
    <property type="entry name" value="FAD-dep_Monooxygenase_BioMet"/>
</dbReference>
<evidence type="ECO:0000256" key="1">
    <source>
        <dbReference type="ARBA" id="ARBA00023002"/>
    </source>
</evidence>
<sequence length="401" mass="42445">MTATRTALVIGGGIAGPVAAMALRRAGIEPVVYEAYPGTADGTGVFLTLASNGIDALRTIGADKAALEKGFPTPAILLRSTTGKDLGRNRTGKELADGTTSQTVRRSDLYRALHDEAASRGVRIEHGKRLVGARETVDGVVATFEDGTEATGDILVGADGVHSTVRTVIDPAAPAPHYSGLVNLGGYASGVEVDGEPGSYTMIFGKRAFFGYVVPPDGTVWWFANLPRPDEPVRGEVEMVSGEDWQRRLADLYAPDAGPGVACVRASDPADMKATPVHSVPRLPVWHTDRMVVIGDAAHAPTPTSGQGASLSIEDAVVLAKCLRDLPTPARAFARFEELRRPRVEAIIKAAARINSNKAPGPVGRMVRDAVLPLILKLTSNSKAVMGVYDYHVDWDEPVKA</sequence>
<dbReference type="Proteomes" id="UP001596380">
    <property type="component" value="Unassembled WGS sequence"/>
</dbReference>
<name>A0ABW2CQS4_9ACTN</name>
<organism evidence="4 5">
    <name type="scientific">Actinomadura yumaensis</name>
    <dbReference type="NCBI Taxonomy" id="111807"/>
    <lineage>
        <taxon>Bacteria</taxon>
        <taxon>Bacillati</taxon>
        <taxon>Actinomycetota</taxon>
        <taxon>Actinomycetes</taxon>
        <taxon>Streptosporangiales</taxon>
        <taxon>Thermomonosporaceae</taxon>
        <taxon>Actinomadura</taxon>
    </lineage>
</organism>
<evidence type="ECO:0000313" key="4">
    <source>
        <dbReference type="EMBL" id="MFC6883245.1"/>
    </source>
</evidence>
<feature type="domain" description="FAD-binding" evidence="3">
    <location>
        <begin position="7"/>
        <end position="349"/>
    </location>
</feature>
<dbReference type="EMBL" id="JBHSXS010000018">
    <property type="protein sequence ID" value="MFC6883245.1"/>
    <property type="molecule type" value="Genomic_DNA"/>
</dbReference>
<dbReference type="GO" id="GO:0004497">
    <property type="term" value="F:monooxygenase activity"/>
    <property type="evidence" value="ECO:0007669"/>
    <property type="project" value="UniProtKB-KW"/>
</dbReference>
<proteinExistence type="predicted"/>
<dbReference type="InterPro" id="IPR036188">
    <property type="entry name" value="FAD/NAD-bd_sf"/>
</dbReference>
<accession>A0ABW2CQS4</accession>
<keyword evidence="1" id="KW-0560">Oxidoreductase</keyword>
<evidence type="ECO:0000256" key="2">
    <source>
        <dbReference type="ARBA" id="ARBA00023033"/>
    </source>
</evidence>